<proteinExistence type="inferred from homology"/>
<evidence type="ECO:0000256" key="1">
    <source>
        <dbReference type="ARBA" id="ARBA00006171"/>
    </source>
</evidence>
<name>A0ABP8EIU5_9MICO</name>
<gene>
    <name evidence="6" type="ORF">GCM10022261_14020</name>
</gene>
<evidence type="ECO:0000313" key="7">
    <source>
        <dbReference type="Proteomes" id="UP001501586"/>
    </source>
</evidence>
<protein>
    <submittedName>
        <fullName evidence="6">Beta-phosphoglucomutase family hydrolase</fullName>
    </submittedName>
</protein>
<keyword evidence="6" id="KW-0378">Hydrolase</keyword>
<dbReference type="Pfam" id="PF03633">
    <property type="entry name" value="Glyco_hydro_65C"/>
    <property type="match status" value="1"/>
</dbReference>
<dbReference type="Pfam" id="PF00702">
    <property type="entry name" value="Hydrolase"/>
    <property type="match status" value="1"/>
</dbReference>
<dbReference type="SUPFAM" id="SSF48208">
    <property type="entry name" value="Six-hairpin glycosidases"/>
    <property type="match status" value="1"/>
</dbReference>
<dbReference type="Proteomes" id="UP001501586">
    <property type="component" value="Unassembled WGS sequence"/>
</dbReference>
<dbReference type="SUPFAM" id="SSF56784">
    <property type="entry name" value="HAD-like"/>
    <property type="match status" value="1"/>
</dbReference>
<dbReference type="SFLD" id="SFLDS00003">
    <property type="entry name" value="Haloacid_Dehalogenase"/>
    <property type="match status" value="1"/>
</dbReference>
<evidence type="ECO:0000313" key="6">
    <source>
        <dbReference type="EMBL" id="GAA4283871.1"/>
    </source>
</evidence>
<accession>A0ABP8EIU5</accession>
<dbReference type="NCBIfam" id="TIGR02009">
    <property type="entry name" value="PGMB-YQAB-SF"/>
    <property type="match status" value="1"/>
</dbReference>
<evidence type="ECO:0000256" key="2">
    <source>
        <dbReference type="ARBA" id="ARBA00023295"/>
    </source>
</evidence>
<dbReference type="PANTHER" id="PTHR11051:SF8">
    <property type="entry name" value="PROTEIN-GLUCOSYLGALACTOSYLHYDROXYLYSINE GLUCOSIDASE"/>
    <property type="match status" value="1"/>
</dbReference>
<dbReference type="InterPro" id="IPR023198">
    <property type="entry name" value="PGP-like_dom2"/>
</dbReference>
<dbReference type="InterPro" id="IPR023214">
    <property type="entry name" value="HAD_sf"/>
</dbReference>
<dbReference type="Gene3D" id="1.50.10.10">
    <property type="match status" value="1"/>
</dbReference>
<feature type="domain" description="Glycoside hydrolase family 65 N-terminal" evidence="5">
    <location>
        <begin position="275"/>
        <end position="539"/>
    </location>
</feature>
<dbReference type="InterPro" id="IPR005196">
    <property type="entry name" value="Glyco_hydro_65_N"/>
</dbReference>
<dbReference type="PANTHER" id="PTHR11051">
    <property type="entry name" value="GLYCOSYL HYDROLASE-RELATED"/>
    <property type="match status" value="1"/>
</dbReference>
<dbReference type="InterPro" id="IPR005195">
    <property type="entry name" value="Glyco_hydro_65_M"/>
</dbReference>
<comment type="caution">
    <text evidence="6">The sequence shown here is derived from an EMBL/GenBank/DDBJ whole genome shotgun (WGS) entry which is preliminary data.</text>
</comment>
<evidence type="ECO:0000259" key="5">
    <source>
        <dbReference type="Pfam" id="PF03636"/>
    </source>
</evidence>
<dbReference type="Gene3D" id="2.60.420.10">
    <property type="entry name" value="Maltose phosphorylase, domain 3"/>
    <property type="match status" value="1"/>
</dbReference>
<organism evidence="6 7">
    <name type="scientific">Brevibacterium daeguense</name>
    <dbReference type="NCBI Taxonomy" id="909936"/>
    <lineage>
        <taxon>Bacteria</taxon>
        <taxon>Bacillati</taxon>
        <taxon>Actinomycetota</taxon>
        <taxon>Actinomycetes</taxon>
        <taxon>Micrococcales</taxon>
        <taxon>Brevibacteriaceae</taxon>
        <taxon>Brevibacterium</taxon>
    </lineage>
</organism>
<keyword evidence="2" id="KW-0326">Glycosidase</keyword>
<dbReference type="InterPro" id="IPR012341">
    <property type="entry name" value="6hp_glycosidase-like_sf"/>
</dbReference>
<dbReference type="EMBL" id="BAABAZ010000005">
    <property type="protein sequence ID" value="GAA4283871.1"/>
    <property type="molecule type" value="Genomic_DNA"/>
</dbReference>
<dbReference type="GO" id="GO:0016787">
    <property type="term" value="F:hydrolase activity"/>
    <property type="evidence" value="ECO:0007669"/>
    <property type="project" value="UniProtKB-KW"/>
</dbReference>
<dbReference type="InterPro" id="IPR037018">
    <property type="entry name" value="GH65_N"/>
</dbReference>
<evidence type="ECO:0000259" key="4">
    <source>
        <dbReference type="Pfam" id="PF03633"/>
    </source>
</evidence>
<dbReference type="Pfam" id="PF03632">
    <property type="entry name" value="Glyco_hydro_65m"/>
    <property type="match status" value="1"/>
</dbReference>
<dbReference type="Gene3D" id="2.70.98.40">
    <property type="entry name" value="Glycoside hydrolase, family 65, N-terminal domain"/>
    <property type="match status" value="1"/>
</dbReference>
<dbReference type="SUPFAM" id="SSF74650">
    <property type="entry name" value="Galactose mutarotase-like"/>
    <property type="match status" value="1"/>
</dbReference>
<feature type="domain" description="Glycoside hydrolase family 65 central catalytic" evidence="3">
    <location>
        <begin position="596"/>
        <end position="992"/>
    </location>
</feature>
<dbReference type="Pfam" id="PF03636">
    <property type="entry name" value="Glyco_hydro_65N"/>
    <property type="match status" value="1"/>
</dbReference>
<sequence>MHTMSTTETVAAADAESPLAASPPWSAVVFDMDGVVTDTASLHAVSWQQLFDDVLADERLEGDIDRSPFDVIADYRKHVDGRQREDGVRVFLNARGVTLPEGDESDDPAALTVAALAKRKNDYFNSILRTEGVRVFEGTLRLIRRLRGGGIPIALVTASRNAPLLLENAHITELFDVIVDGQVARDLGLPGKPDPATFLEASHRLGVDAEDAAVLEDAVSGVQAAKAGGFGLVVGVARDGNRAELEAAGADVVVNDATELDLGDIRDDPWELSFEGIEPEHEGRREALTTLANGYISVRGAAPETTADGIHYPGTYMAGIFNRLVSRVNERDLEHESMVNLPRWAICDIRLADGEWWSEGGLRIVEENRTLSFASAVLTRTAVLVDSENRRLRIKQQRLVSMDKHHVAAMLTEITPVNYSGTIFVRTGVDTSVLNDNVPDYDQLAKRHIVNRYNTVAADGTLICEVETTQSHLRVAMAQSTTLTQEPTHAVTTQVPEVSHAYSVTTVEETQAIYREFAVPVESGYAVSVDTTTAFVNSRDSAITSVRGGAVHQLDWLPDVGFYNLLRGHTAAIKRLWDRFDIEVDSDAHTQLIVHLHTFHLLQSLSPHTALLDVGTPARGLHGEAYRGHIFWDELFILPLLNLRLPEISKALLLYRWRRLDAARHNARRAGLKGALFPWQSGSDGREETPIELYNPRSQRWMPDNSRLQYHVGLAIAYNTWQHYRATADTGWLAGQGGELFIEIVRLFASMATYDATEDRFHIHHVMGPDEFHDGYPGTPGSGVSDNAYTNVMTAWMCRHAVEIFRVLSSHEAEDLIFRLDIQPAEITHWGRLAARLAVPFNSDGIISQFAGYDDLKELDWEAYRRKYGNIGRMDLIMESEDDSTNCYKLSKQADVNMLFFILGPEGVIKELRRMGYEFTHDQVERTIDYYVARSTNGSSLSNVVNAGVLATIGRGRESWQAWQEAAVVDINDTQWGTTREGVHLGAMAGTLDVVVRAFAGVLIRFDRIEFRPHLPKQLGSVSFRVLFQGQIIDVRVYHDEIILMSRSHETSRIKVQVFDEQRFLDGGATLHFTLDS</sequence>
<dbReference type="InterPro" id="IPR036412">
    <property type="entry name" value="HAD-like_sf"/>
</dbReference>
<dbReference type="SFLD" id="SFLDG01129">
    <property type="entry name" value="C1.5:_HAD__Beta-PGM__Phosphata"/>
    <property type="match status" value="1"/>
</dbReference>
<comment type="similarity">
    <text evidence="1">Belongs to the HAD-like hydrolase superfamily. CbbY/CbbZ/Gph/YieH family.</text>
</comment>
<dbReference type="Gene3D" id="1.10.150.240">
    <property type="entry name" value="Putative phosphatase, domain 2"/>
    <property type="match status" value="1"/>
</dbReference>
<feature type="domain" description="Glycoside hydrolase family 65 C-terminal" evidence="4">
    <location>
        <begin position="1007"/>
        <end position="1061"/>
    </location>
</feature>
<dbReference type="Gene3D" id="3.40.50.1000">
    <property type="entry name" value="HAD superfamily/HAD-like"/>
    <property type="match status" value="1"/>
</dbReference>
<dbReference type="InterPro" id="IPR011013">
    <property type="entry name" value="Gal_mutarotase_sf_dom"/>
</dbReference>
<dbReference type="InterPro" id="IPR010976">
    <property type="entry name" value="B-phosphoglucomutase_hydrolase"/>
</dbReference>
<reference evidence="7" key="1">
    <citation type="journal article" date="2019" name="Int. J. Syst. Evol. Microbiol.">
        <title>The Global Catalogue of Microorganisms (GCM) 10K type strain sequencing project: providing services to taxonomists for standard genome sequencing and annotation.</title>
        <authorList>
            <consortium name="The Broad Institute Genomics Platform"/>
            <consortium name="The Broad Institute Genome Sequencing Center for Infectious Disease"/>
            <person name="Wu L."/>
            <person name="Ma J."/>
        </authorList>
    </citation>
    <scope>NUCLEOTIDE SEQUENCE [LARGE SCALE GENOMIC DNA]</scope>
    <source>
        <strain evidence="7">JCM 17458</strain>
    </source>
</reference>
<keyword evidence="7" id="KW-1185">Reference proteome</keyword>
<dbReference type="InterPro" id="IPR008928">
    <property type="entry name" value="6-hairpin_glycosidase_sf"/>
</dbReference>
<evidence type="ECO:0000259" key="3">
    <source>
        <dbReference type="Pfam" id="PF03632"/>
    </source>
</evidence>
<dbReference type="InterPro" id="IPR006439">
    <property type="entry name" value="HAD-SF_hydro_IA"/>
</dbReference>
<dbReference type="InterPro" id="IPR005194">
    <property type="entry name" value="Glyco_hydro_65_C"/>
</dbReference>
<dbReference type="NCBIfam" id="TIGR01509">
    <property type="entry name" value="HAD-SF-IA-v3"/>
    <property type="match status" value="1"/>
</dbReference>